<protein>
    <submittedName>
        <fullName evidence="2">Uncharacterized protein</fullName>
    </submittedName>
</protein>
<evidence type="ECO:0000313" key="3">
    <source>
        <dbReference type="Proteomes" id="UP000262621"/>
    </source>
</evidence>
<keyword evidence="3" id="KW-1185">Reference proteome</keyword>
<organism evidence="2 3">
    <name type="scientific">Micromonospora craniellae</name>
    <dbReference type="NCBI Taxonomy" id="2294034"/>
    <lineage>
        <taxon>Bacteria</taxon>
        <taxon>Bacillati</taxon>
        <taxon>Actinomycetota</taxon>
        <taxon>Actinomycetes</taxon>
        <taxon>Micromonosporales</taxon>
        <taxon>Micromonosporaceae</taxon>
        <taxon>Micromonospora</taxon>
    </lineage>
</organism>
<reference evidence="2 3" key="1">
    <citation type="submission" date="2018-08" db="EMBL/GenBank/DDBJ databases">
        <title>Verrucosispora craniellae sp. nov., isolated from a marine sponge in the South China Sea.</title>
        <authorList>
            <person name="Li L."/>
            <person name="Lin H.W."/>
        </authorList>
    </citation>
    <scope>NUCLEOTIDE SEQUENCE [LARGE SCALE GENOMIC DNA]</scope>
    <source>
        <strain evidence="2 3">LHW63014</strain>
    </source>
</reference>
<name>A0A372G0Y5_9ACTN</name>
<dbReference type="Proteomes" id="UP000262621">
    <property type="component" value="Unassembled WGS sequence"/>
</dbReference>
<dbReference type="AlphaFoldDB" id="A0A372G0Y5"/>
<accession>A0A372G0Y5</accession>
<gene>
    <name evidence="2" type="ORF">D0Q02_11465</name>
</gene>
<dbReference type="EMBL" id="QVFU01000009">
    <property type="protein sequence ID" value="RFS46390.1"/>
    <property type="molecule type" value="Genomic_DNA"/>
</dbReference>
<evidence type="ECO:0000256" key="1">
    <source>
        <dbReference type="SAM" id="MobiDB-lite"/>
    </source>
</evidence>
<sequence length="81" mass="8140">MVFQRPAGPAGSPGRVSGVPDGRVLGETGGRRSGPADDRASDGTWRVSGAWRPSGGAVWRVSGVAGSGRSTFDRKAVGSSA</sequence>
<evidence type="ECO:0000313" key="2">
    <source>
        <dbReference type="EMBL" id="RFS46390.1"/>
    </source>
</evidence>
<proteinExistence type="predicted"/>
<feature type="region of interest" description="Disordered" evidence="1">
    <location>
        <begin position="1"/>
        <end position="49"/>
    </location>
</feature>
<comment type="caution">
    <text evidence="2">The sequence shown here is derived from an EMBL/GenBank/DDBJ whole genome shotgun (WGS) entry which is preliminary data.</text>
</comment>